<dbReference type="Proteomes" id="UP000005940">
    <property type="component" value="Chromosome"/>
</dbReference>
<dbReference type="PANTHER" id="PTHR43317:SF3">
    <property type="entry name" value="BLR2883 PROTEIN"/>
    <property type="match status" value="1"/>
</dbReference>
<keyword evidence="1" id="KW-0620">Polyamine biosynthesis</keyword>
<dbReference type="Gene3D" id="3.40.50.150">
    <property type="entry name" value="Vaccinia Virus protein VP39"/>
    <property type="match status" value="1"/>
</dbReference>
<evidence type="ECO:0000313" key="2">
    <source>
        <dbReference type="EMBL" id="QKM67541.1"/>
    </source>
</evidence>
<evidence type="ECO:0000256" key="1">
    <source>
        <dbReference type="ARBA" id="ARBA00023115"/>
    </source>
</evidence>
<reference evidence="2 3" key="1">
    <citation type="journal article" date="2012" name="J. Bacteriol.">
        <title>Draft genome of Streptomyces tsukubaensis NRRL 18488, the producer of the clinically important immunosuppressant tacrolimus (FK506).</title>
        <authorList>
            <person name="Barreiro C."/>
            <person name="Prieto C."/>
            <person name="Sola-Landa A."/>
            <person name="Solera E."/>
            <person name="Martinez-Castro M."/>
            <person name="Perez-Redondo R."/>
            <person name="Garcia-Estrada C."/>
            <person name="Aparicio J.F."/>
            <person name="Fernandez-Martinez L.T."/>
            <person name="Santos-Aberturas J."/>
            <person name="Salehi-Najafabadi Z."/>
            <person name="Rodriguez-Garcia A."/>
            <person name="Tauch A."/>
            <person name="Martin J.F."/>
        </authorList>
    </citation>
    <scope>NUCLEOTIDE SEQUENCE [LARGE SCALE GENOMIC DNA]</scope>
    <source>
        <strain evidence="3">DSM 42081 / NBRC 108919 / NRRL 18488 / 9993</strain>
    </source>
</reference>
<sequence>MSAPVTLDRREGPHGEVVLRRRGDHHEIIANGCFLMDTSDGRSERRLVDAAFETLTAATGPGPAKTTEKRPVGPALLIGGLGVGFSLAHAAADPRWGGITVVEREQAIVDWHLAGPLADISGTAVADPRSVILRTDLLTHLRAAAHRYDALCLDIDNGPDWTVTDDNAGLYTPAGLALCRAALRPGGALAIWSAQPSPEFEQALRNAGFSGVRTEEILVARGVPDVVHLAVSPA</sequence>
<evidence type="ECO:0000313" key="3">
    <source>
        <dbReference type="Proteomes" id="UP000005940"/>
    </source>
</evidence>
<dbReference type="PANTHER" id="PTHR43317">
    <property type="entry name" value="THERMOSPERMINE SYNTHASE ACAULIS5"/>
    <property type="match status" value="1"/>
</dbReference>
<keyword evidence="3" id="KW-1185">Reference proteome</keyword>
<dbReference type="SUPFAM" id="SSF53335">
    <property type="entry name" value="S-adenosyl-L-methionine-dependent methyltransferases"/>
    <property type="match status" value="1"/>
</dbReference>
<dbReference type="InterPro" id="IPR029063">
    <property type="entry name" value="SAM-dependent_MTases_sf"/>
</dbReference>
<name>I2N622_STRT9</name>
<dbReference type="AlphaFoldDB" id="I2N622"/>
<gene>
    <name evidence="2" type="ORF">STSU_010570</name>
</gene>
<organism evidence="2 3">
    <name type="scientific">Streptomyces tsukubensis (strain DSM 42081 / NBRC 108919 / NRRL 18488 / 9993)</name>
    <dbReference type="NCBI Taxonomy" id="1114943"/>
    <lineage>
        <taxon>Bacteria</taxon>
        <taxon>Bacillati</taxon>
        <taxon>Actinomycetota</taxon>
        <taxon>Actinomycetes</taxon>
        <taxon>Kitasatosporales</taxon>
        <taxon>Streptomycetaceae</taxon>
        <taxon>Streptomyces</taxon>
    </lineage>
</organism>
<proteinExistence type="predicted"/>
<accession>I2N622</accession>
<dbReference type="RefSeq" id="WP_006346667.1">
    <property type="nucleotide sequence ID" value="NZ_CP029159.1"/>
</dbReference>
<dbReference type="GO" id="GO:0006596">
    <property type="term" value="P:polyamine biosynthetic process"/>
    <property type="evidence" value="ECO:0007669"/>
    <property type="project" value="UniProtKB-KW"/>
</dbReference>
<dbReference type="EMBL" id="CP029159">
    <property type="protein sequence ID" value="QKM67541.1"/>
    <property type="molecule type" value="Genomic_DNA"/>
</dbReference>
<protein>
    <submittedName>
        <fullName evidence="2">Spermidine synthase</fullName>
    </submittedName>
</protein>